<gene>
    <name evidence="3" type="ORF">BIP78_0290</name>
</gene>
<feature type="domain" description="EamA" evidence="2">
    <location>
        <begin position="13"/>
        <end position="141"/>
    </location>
</feature>
<dbReference type="InterPro" id="IPR037185">
    <property type="entry name" value="EmrE-like"/>
</dbReference>
<dbReference type="EMBL" id="CP034928">
    <property type="protein sequence ID" value="QAA76056.1"/>
    <property type="molecule type" value="Genomic_DNA"/>
</dbReference>
<evidence type="ECO:0000313" key="3">
    <source>
        <dbReference type="EMBL" id="QAA76056.1"/>
    </source>
</evidence>
<protein>
    <submittedName>
        <fullName evidence="3">Permease of the drug/metabolite transporter (DMT) superfamily</fullName>
    </submittedName>
</protein>
<feature type="domain" description="EamA" evidence="2">
    <location>
        <begin position="152"/>
        <end position="286"/>
    </location>
</feature>
<accession>A0A410FSR9</accession>
<dbReference type="InterPro" id="IPR000620">
    <property type="entry name" value="EamA_dom"/>
</dbReference>
<evidence type="ECO:0000313" key="4">
    <source>
        <dbReference type="Proteomes" id="UP000287233"/>
    </source>
</evidence>
<evidence type="ECO:0000259" key="2">
    <source>
        <dbReference type="Pfam" id="PF00892"/>
    </source>
</evidence>
<proteinExistence type="predicted"/>
<sequence length="297" mass="31299">MTRTPIDGRLSLAVAAMLVMWASAFAAIRGALPFFSPGALALLRFLFASATLGALSLARGLPRPRRRDLPILLGLGLLGITIYHLCLNWGQQTVTAGAASLLIASAPMVTALLARLLLKEALGRWAWAGIVLGFGGIALITLGEGQELRVEPGALVILLAAVSASLYSVLQKKHVGRYPPLVFTTYVVWAGTIPMLVFLPHLMKALQTAPPAAIASVAYLGAFPGGLAYVLWVYGLSRTTASRLSSFLYLSPVLAIGIAWVWLREIPSWLSLAGGAVTIAGVALANVRRGSVVRPSA</sequence>
<dbReference type="GO" id="GO:0016020">
    <property type="term" value="C:membrane"/>
    <property type="evidence" value="ECO:0007669"/>
    <property type="project" value="InterPro"/>
</dbReference>
<feature type="transmembrane region" description="Helical" evidence="1">
    <location>
        <begin position="182"/>
        <end position="200"/>
    </location>
</feature>
<keyword evidence="1" id="KW-0472">Membrane</keyword>
<evidence type="ECO:0000256" key="1">
    <source>
        <dbReference type="SAM" id="Phobius"/>
    </source>
</evidence>
<dbReference type="Gene3D" id="1.10.3730.20">
    <property type="match status" value="1"/>
</dbReference>
<dbReference type="InterPro" id="IPR052756">
    <property type="entry name" value="Alkyne_AA_exporter"/>
</dbReference>
<feature type="transmembrane region" description="Helical" evidence="1">
    <location>
        <begin position="269"/>
        <end position="287"/>
    </location>
</feature>
<dbReference type="KEGG" id="bih:BIP78_0290"/>
<dbReference type="AlphaFoldDB" id="A0A410FSR9"/>
<feature type="transmembrane region" description="Helical" evidence="1">
    <location>
        <begin position="154"/>
        <end position="170"/>
    </location>
</feature>
<keyword evidence="1" id="KW-1133">Transmembrane helix</keyword>
<keyword evidence="1" id="KW-0812">Transmembrane</keyword>
<feature type="transmembrane region" description="Helical" evidence="1">
    <location>
        <begin position="69"/>
        <end position="90"/>
    </location>
</feature>
<feature type="transmembrane region" description="Helical" evidence="1">
    <location>
        <begin position="125"/>
        <end position="142"/>
    </location>
</feature>
<feature type="transmembrane region" description="Helical" evidence="1">
    <location>
        <begin position="36"/>
        <end position="57"/>
    </location>
</feature>
<dbReference type="Pfam" id="PF00892">
    <property type="entry name" value="EamA"/>
    <property type="match status" value="2"/>
</dbReference>
<dbReference type="SUPFAM" id="SSF103481">
    <property type="entry name" value="Multidrug resistance efflux transporter EmrE"/>
    <property type="match status" value="2"/>
</dbReference>
<reference evidence="4" key="1">
    <citation type="submission" date="2018-12" db="EMBL/GenBank/DDBJ databases">
        <title>Complete genome sequence of an uncultured bacterium of the candidate phylum Bipolaricaulota.</title>
        <authorList>
            <person name="Kadnikov V.V."/>
            <person name="Mardanov A.V."/>
            <person name="Beletsky A.V."/>
            <person name="Frank Y.A."/>
            <person name="Karnachuk O.V."/>
            <person name="Ravin N.V."/>
        </authorList>
    </citation>
    <scope>NUCLEOTIDE SEQUENCE [LARGE SCALE GENOMIC DNA]</scope>
</reference>
<feature type="transmembrane region" description="Helical" evidence="1">
    <location>
        <begin position="96"/>
        <end position="118"/>
    </location>
</feature>
<dbReference type="PANTHER" id="PTHR12715:SF4">
    <property type="entry name" value="EAMA DOMAIN-CONTAINING PROTEIN"/>
    <property type="match status" value="1"/>
</dbReference>
<feature type="transmembrane region" description="Helical" evidence="1">
    <location>
        <begin position="246"/>
        <end position="263"/>
    </location>
</feature>
<dbReference type="PANTHER" id="PTHR12715">
    <property type="entry name" value="TRANSPORTER, DRUG/METABOLITE EXPORTER FAMILY"/>
    <property type="match status" value="1"/>
</dbReference>
<name>A0A410FSR9_BIPS1</name>
<feature type="transmembrane region" description="Helical" evidence="1">
    <location>
        <begin position="212"/>
        <end position="234"/>
    </location>
</feature>
<dbReference type="Proteomes" id="UP000287233">
    <property type="component" value="Chromosome"/>
</dbReference>
<organism evidence="3 4">
    <name type="scientific">Bipolaricaulis sibiricus</name>
    <dbReference type="NCBI Taxonomy" id="2501609"/>
    <lineage>
        <taxon>Bacteria</taxon>
        <taxon>Candidatus Bipolaricaulota</taxon>
        <taxon>Candidatus Bipolaricaulia</taxon>
        <taxon>Candidatus Bipolaricaulales</taxon>
        <taxon>Candidatus Bipolaricaulaceae</taxon>
        <taxon>Candidatus Bipolaricaulis</taxon>
    </lineage>
</organism>